<dbReference type="EMBL" id="UYWY01001287">
    <property type="protein sequence ID" value="VDM26501.1"/>
    <property type="molecule type" value="Genomic_DNA"/>
</dbReference>
<dbReference type="WBParaSite" id="TCNE_0000161001-mRNA-1">
    <property type="protein sequence ID" value="TCNE_0000161001-mRNA-1"/>
    <property type="gene ID" value="TCNE_0000161001"/>
</dbReference>
<dbReference type="Proteomes" id="UP000050794">
    <property type="component" value="Unassembled WGS sequence"/>
</dbReference>
<evidence type="ECO:0000256" key="1">
    <source>
        <dbReference type="SAM" id="SignalP"/>
    </source>
</evidence>
<keyword evidence="1" id="KW-0732">Signal</keyword>
<organism evidence="3 4">
    <name type="scientific">Toxocara canis</name>
    <name type="common">Canine roundworm</name>
    <dbReference type="NCBI Taxonomy" id="6265"/>
    <lineage>
        <taxon>Eukaryota</taxon>
        <taxon>Metazoa</taxon>
        <taxon>Ecdysozoa</taxon>
        <taxon>Nematoda</taxon>
        <taxon>Chromadorea</taxon>
        <taxon>Rhabditida</taxon>
        <taxon>Spirurina</taxon>
        <taxon>Ascaridomorpha</taxon>
        <taxon>Ascaridoidea</taxon>
        <taxon>Toxocaridae</taxon>
        <taxon>Toxocara</taxon>
    </lineage>
</organism>
<accession>A0A183TZE1</accession>
<feature type="signal peptide" evidence="1">
    <location>
        <begin position="1"/>
        <end position="20"/>
    </location>
</feature>
<evidence type="ECO:0000313" key="2">
    <source>
        <dbReference type="EMBL" id="VDM26501.1"/>
    </source>
</evidence>
<reference evidence="2 3" key="2">
    <citation type="submission" date="2018-11" db="EMBL/GenBank/DDBJ databases">
        <authorList>
            <consortium name="Pathogen Informatics"/>
        </authorList>
    </citation>
    <scope>NUCLEOTIDE SEQUENCE [LARGE SCALE GENOMIC DNA]</scope>
</reference>
<evidence type="ECO:0000313" key="3">
    <source>
        <dbReference type="Proteomes" id="UP000050794"/>
    </source>
</evidence>
<feature type="chain" id="PRO_5044552914" evidence="1">
    <location>
        <begin position="21"/>
        <end position="149"/>
    </location>
</feature>
<dbReference type="AlphaFoldDB" id="A0A183TZE1"/>
<sequence>MGLQLLHRFIRISFLRLACAALPFTDHILFIETSYDQAVLTTSKDGPVENLHIKIDTIDLFTGRETLVFDLTGPLIMLSRGRYTINFLKANRWYGIMFRSENIIDGVLHMSVEEKLIRTQPMSSSRFDTGVQRVFSRGRDGGSVKTLEV</sequence>
<name>A0A183TZE1_TOXCA</name>
<keyword evidence="3" id="KW-1185">Reference proteome</keyword>
<protein>
    <submittedName>
        <fullName evidence="4">DUF4968 domain-containing protein</fullName>
    </submittedName>
</protein>
<proteinExistence type="predicted"/>
<reference evidence="4" key="1">
    <citation type="submission" date="2016-06" db="UniProtKB">
        <authorList>
            <consortium name="WormBaseParasite"/>
        </authorList>
    </citation>
    <scope>IDENTIFICATION</scope>
</reference>
<evidence type="ECO:0000313" key="4">
    <source>
        <dbReference type="WBParaSite" id="TCNE_0000161001-mRNA-1"/>
    </source>
</evidence>
<gene>
    <name evidence="2" type="ORF">TCNE_LOCUS1612</name>
</gene>